<comment type="caution">
    <text evidence="5">The sequence shown here is derived from an EMBL/GenBank/DDBJ whole genome shotgun (WGS) entry which is preliminary data.</text>
</comment>
<dbReference type="InterPro" id="IPR045304">
    <property type="entry name" value="LbH_SAT"/>
</dbReference>
<name>A0A7Y8VRW4_9FIRM</name>
<keyword evidence="4" id="KW-0012">Acyltransferase</keyword>
<dbReference type="Gene3D" id="2.160.10.10">
    <property type="entry name" value="Hexapeptide repeat proteins"/>
    <property type="match status" value="1"/>
</dbReference>
<comment type="pathway">
    <text evidence="1">Amino-acid biosynthesis; L-cysteine biosynthesis; L-cysteine from L-serine: step 1/2.</text>
</comment>
<dbReference type="SUPFAM" id="SSF51161">
    <property type="entry name" value="Trimeric LpxA-like enzymes"/>
    <property type="match status" value="1"/>
</dbReference>
<dbReference type="GO" id="GO:0016746">
    <property type="term" value="F:acyltransferase activity"/>
    <property type="evidence" value="ECO:0007669"/>
    <property type="project" value="UniProtKB-KW"/>
</dbReference>
<evidence type="ECO:0000256" key="2">
    <source>
        <dbReference type="ARBA" id="ARBA00022605"/>
    </source>
</evidence>
<sequence length="335" mass="38110">MDRDLMMQEPCQSVDKRSFEDINKDMSELAEQLLEDYKLNRDIDTIRMSEIPDQRAIKEIIRELMMVLLPGYYREQSYRTYSVEKKISVILEDVMYMMSKQIEKALIYNPEFEDACIAVRQDEAKQIVMSFFRQIPKVRAYLNTDIIATFEGDPAANSKDEIVLAYPGLYATAIYRLAHELHELDVPLIPRIMTEYAHRKTGVDIHPGATIGKYFCMDHATGVVIGSTSIIGEHVKVYQGVTIGALSTKEGQKLHGTKRHPTIEDHVTLYSGASVLGGKTVIGEGAVIGGNAFVTRSVDPHTTVTIKTLEMMYDKQTHMAGEEKERKQDEWFYII</sequence>
<dbReference type="Gene3D" id="1.10.3130.10">
    <property type="entry name" value="serine acetyltransferase, domain 1"/>
    <property type="match status" value="1"/>
</dbReference>
<accession>A0A7Y8VRW4</accession>
<organism evidence="5 6">
    <name type="scientific">Mogibacterium timidum</name>
    <dbReference type="NCBI Taxonomy" id="35519"/>
    <lineage>
        <taxon>Bacteria</taxon>
        <taxon>Bacillati</taxon>
        <taxon>Bacillota</taxon>
        <taxon>Clostridia</taxon>
        <taxon>Peptostreptococcales</taxon>
        <taxon>Anaerovoracaceae</taxon>
        <taxon>Mogibacterium</taxon>
    </lineage>
</organism>
<dbReference type="GO" id="GO:0008652">
    <property type="term" value="P:amino acid biosynthetic process"/>
    <property type="evidence" value="ECO:0007669"/>
    <property type="project" value="UniProtKB-KW"/>
</dbReference>
<evidence type="ECO:0000256" key="3">
    <source>
        <dbReference type="ARBA" id="ARBA00022679"/>
    </source>
</evidence>
<dbReference type="RefSeq" id="WP_178978436.1">
    <property type="nucleotide sequence ID" value="NZ_CAUVNY010000001.1"/>
</dbReference>
<keyword evidence="6" id="KW-1185">Reference proteome</keyword>
<dbReference type="PANTHER" id="PTHR42811">
    <property type="entry name" value="SERINE ACETYLTRANSFERASE"/>
    <property type="match status" value="1"/>
</dbReference>
<reference evidence="5 6" key="1">
    <citation type="submission" date="2020-06" db="EMBL/GenBank/DDBJ databases">
        <title>Mogibacterium timidum strain W9173 genomic sequence.</title>
        <authorList>
            <person name="Wade W.G."/>
            <person name="Johnston C.D."/>
            <person name="Chen T."/>
            <person name="Dewhirst F.E."/>
        </authorList>
    </citation>
    <scope>NUCLEOTIDE SEQUENCE [LARGE SCALE GENOMIC DNA]</scope>
    <source>
        <strain evidence="5 6">W9173</strain>
    </source>
</reference>
<keyword evidence="3 5" id="KW-0808">Transferase</keyword>
<proteinExistence type="predicted"/>
<evidence type="ECO:0000313" key="6">
    <source>
        <dbReference type="Proteomes" id="UP000526307"/>
    </source>
</evidence>
<gene>
    <name evidence="5" type="ORF">HW270_04250</name>
</gene>
<protein>
    <submittedName>
        <fullName evidence="5">Serine acetyltransferase</fullName>
    </submittedName>
</protein>
<dbReference type="Proteomes" id="UP000526307">
    <property type="component" value="Unassembled WGS sequence"/>
</dbReference>
<dbReference type="InterPro" id="IPR042122">
    <property type="entry name" value="Ser_AcTrfase_N_sf"/>
</dbReference>
<keyword evidence="2" id="KW-0028">Amino-acid biosynthesis</keyword>
<evidence type="ECO:0000256" key="1">
    <source>
        <dbReference type="ARBA" id="ARBA00004876"/>
    </source>
</evidence>
<evidence type="ECO:0000313" key="5">
    <source>
        <dbReference type="EMBL" id="NWO23292.1"/>
    </source>
</evidence>
<dbReference type="CDD" id="cd03354">
    <property type="entry name" value="LbH_SAT"/>
    <property type="match status" value="1"/>
</dbReference>
<dbReference type="AlphaFoldDB" id="A0A7Y8VRW4"/>
<dbReference type="EMBL" id="JABXYR010000001">
    <property type="protein sequence ID" value="NWO23292.1"/>
    <property type="molecule type" value="Genomic_DNA"/>
</dbReference>
<dbReference type="InterPro" id="IPR011004">
    <property type="entry name" value="Trimer_LpxA-like_sf"/>
</dbReference>
<evidence type="ECO:0000256" key="4">
    <source>
        <dbReference type="ARBA" id="ARBA00023315"/>
    </source>
</evidence>